<reference evidence="11" key="1">
    <citation type="journal article" date="2018" name="Nat. Microbiol.">
        <title>Leveraging single-cell genomics to expand the fungal tree of life.</title>
        <authorList>
            <person name="Ahrendt S.R."/>
            <person name="Quandt C.A."/>
            <person name="Ciobanu D."/>
            <person name="Clum A."/>
            <person name="Salamov A."/>
            <person name="Andreopoulos B."/>
            <person name="Cheng J.F."/>
            <person name="Woyke T."/>
            <person name="Pelin A."/>
            <person name="Henrissat B."/>
            <person name="Reynolds N.K."/>
            <person name="Benny G.L."/>
            <person name="Smith M.E."/>
            <person name="James T.Y."/>
            <person name="Grigoriev I.V."/>
        </authorList>
    </citation>
    <scope>NUCLEOTIDE SEQUENCE [LARGE SCALE GENOMIC DNA]</scope>
    <source>
        <strain evidence="11">ATCC 52028</strain>
    </source>
</reference>
<dbReference type="Proteomes" id="UP000268535">
    <property type="component" value="Unassembled WGS sequence"/>
</dbReference>
<dbReference type="AlphaFoldDB" id="A0A4P9X1G7"/>
<evidence type="ECO:0000256" key="3">
    <source>
        <dbReference type="ARBA" id="ARBA00022448"/>
    </source>
</evidence>
<keyword evidence="3 9" id="KW-0813">Transport</keyword>
<gene>
    <name evidence="10" type="ORF">CAUPRSCDRAFT_4648</name>
</gene>
<proteinExistence type="inferred from homology"/>
<evidence type="ECO:0000256" key="5">
    <source>
        <dbReference type="ARBA" id="ARBA00022737"/>
    </source>
</evidence>
<keyword evidence="5" id="KW-0677">Repeat</keyword>
<dbReference type="Gene3D" id="1.50.40.10">
    <property type="entry name" value="Mitochondrial carrier domain"/>
    <property type="match status" value="2"/>
</dbReference>
<comment type="similarity">
    <text evidence="2 9">Belongs to the mitochondrial carrier (TC 2.A.29) family.</text>
</comment>
<name>A0A4P9X1G7_9FUNG</name>
<dbReference type="SUPFAM" id="SSF103506">
    <property type="entry name" value="Mitochondrial carrier"/>
    <property type="match status" value="1"/>
</dbReference>
<sequence>IAGAGAGLISSVLVCPLDVCKVRLQNQSHTPGPSKYTGTMGTLRTIVREEGVRGLYRGLNATTLAYLCDRPFWFMAYYGLKPRVASWMGISEDRSVVHVAATIMASMTSTTAINPLWVIRTRIMTQTSSQRTSNAPYFYTSVWNAFKTIRADEGWRALYKDLGPSLLGISHVAVQFSLYEKLKVALAAHSERRHAAAGIKTGPHQIDNQSILLASSLSKFIATCLTYPHEVLRTRLQTQSTRTHIPYPLRKYTGILQALKLIVKEEGFRGCYKGLATNLLRTVPASAISLWAFEFLVRAL</sequence>
<protein>
    <submittedName>
        <fullName evidence="10">Mitochondrial carrier</fullName>
    </submittedName>
</protein>
<keyword evidence="4 8" id="KW-0812">Transmembrane</keyword>
<dbReference type="PANTHER" id="PTHR45683">
    <property type="entry name" value="MITOCHONDRIAL NICOTINAMIDE ADENINE DINUCLEOTIDE TRANSPORTER 1-RELATED-RELATED"/>
    <property type="match status" value="1"/>
</dbReference>
<feature type="repeat" description="Solcar" evidence="8">
    <location>
        <begin position="1"/>
        <end position="83"/>
    </location>
</feature>
<evidence type="ECO:0000256" key="9">
    <source>
        <dbReference type="RuleBase" id="RU000488"/>
    </source>
</evidence>
<dbReference type="InterPro" id="IPR023395">
    <property type="entry name" value="MCP_dom_sf"/>
</dbReference>
<evidence type="ECO:0000256" key="6">
    <source>
        <dbReference type="ARBA" id="ARBA00022989"/>
    </source>
</evidence>
<dbReference type="InterPro" id="IPR044712">
    <property type="entry name" value="SLC25A32-like"/>
</dbReference>
<evidence type="ECO:0000256" key="8">
    <source>
        <dbReference type="PROSITE-ProRule" id="PRU00282"/>
    </source>
</evidence>
<accession>A0A4P9X1G7</accession>
<feature type="repeat" description="Solcar" evidence="8">
    <location>
        <begin position="93"/>
        <end position="185"/>
    </location>
</feature>
<feature type="repeat" description="Solcar" evidence="8">
    <location>
        <begin position="206"/>
        <end position="299"/>
    </location>
</feature>
<evidence type="ECO:0000256" key="7">
    <source>
        <dbReference type="ARBA" id="ARBA00023136"/>
    </source>
</evidence>
<dbReference type="EMBL" id="ML009199">
    <property type="protein sequence ID" value="RKO97666.1"/>
    <property type="molecule type" value="Genomic_DNA"/>
</dbReference>
<evidence type="ECO:0000313" key="10">
    <source>
        <dbReference type="EMBL" id="RKO97666.1"/>
    </source>
</evidence>
<feature type="non-terminal residue" evidence="10">
    <location>
        <position position="300"/>
    </location>
</feature>
<organism evidence="10 11">
    <name type="scientific">Caulochytrium protostelioides</name>
    <dbReference type="NCBI Taxonomy" id="1555241"/>
    <lineage>
        <taxon>Eukaryota</taxon>
        <taxon>Fungi</taxon>
        <taxon>Fungi incertae sedis</taxon>
        <taxon>Chytridiomycota</taxon>
        <taxon>Chytridiomycota incertae sedis</taxon>
        <taxon>Chytridiomycetes</taxon>
        <taxon>Caulochytriales</taxon>
        <taxon>Caulochytriaceae</taxon>
        <taxon>Caulochytrium</taxon>
    </lineage>
</organism>
<dbReference type="GO" id="GO:0016020">
    <property type="term" value="C:membrane"/>
    <property type="evidence" value="ECO:0007669"/>
    <property type="project" value="UniProtKB-SubCell"/>
</dbReference>
<evidence type="ECO:0000256" key="1">
    <source>
        <dbReference type="ARBA" id="ARBA00004141"/>
    </source>
</evidence>
<comment type="subcellular location">
    <subcellularLocation>
        <location evidence="1">Membrane</location>
        <topology evidence="1">Multi-pass membrane protein</topology>
    </subcellularLocation>
</comment>
<dbReference type="GO" id="GO:0006862">
    <property type="term" value="P:nucleotide transport"/>
    <property type="evidence" value="ECO:0007669"/>
    <property type="project" value="InterPro"/>
</dbReference>
<evidence type="ECO:0000256" key="4">
    <source>
        <dbReference type="ARBA" id="ARBA00022692"/>
    </source>
</evidence>
<evidence type="ECO:0000313" key="11">
    <source>
        <dbReference type="Proteomes" id="UP000268535"/>
    </source>
</evidence>
<dbReference type="PROSITE" id="PS50920">
    <property type="entry name" value="SOLCAR"/>
    <property type="match status" value="3"/>
</dbReference>
<dbReference type="GO" id="GO:0055085">
    <property type="term" value="P:transmembrane transport"/>
    <property type="evidence" value="ECO:0007669"/>
    <property type="project" value="InterPro"/>
</dbReference>
<feature type="non-terminal residue" evidence="10">
    <location>
        <position position="1"/>
    </location>
</feature>
<dbReference type="Pfam" id="PF00153">
    <property type="entry name" value="Mito_carr"/>
    <property type="match status" value="3"/>
</dbReference>
<evidence type="ECO:0000256" key="2">
    <source>
        <dbReference type="ARBA" id="ARBA00006375"/>
    </source>
</evidence>
<dbReference type="InterPro" id="IPR018108">
    <property type="entry name" value="MCP_transmembrane"/>
</dbReference>
<keyword evidence="6" id="KW-1133">Transmembrane helix</keyword>
<keyword evidence="7 8" id="KW-0472">Membrane</keyword>